<comment type="subcellular location">
    <subcellularLocation>
        <location evidence="2">Cell membrane</location>
        <topology evidence="2">Multi-pass membrane protein</topology>
    </subcellularLocation>
</comment>
<evidence type="ECO:0000256" key="7">
    <source>
        <dbReference type="ARBA" id="ARBA00022741"/>
    </source>
</evidence>
<dbReference type="Gene3D" id="1.10.287.130">
    <property type="match status" value="1"/>
</dbReference>
<dbReference type="InterPro" id="IPR008207">
    <property type="entry name" value="Sig_transdc_His_kin_Hpt_dom"/>
</dbReference>
<evidence type="ECO:0000256" key="11">
    <source>
        <dbReference type="ARBA" id="ARBA00023136"/>
    </source>
</evidence>
<dbReference type="PROSITE" id="PS50894">
    <property type="entry name" value="HPT"/>
    <property type="match status" value="1"/>
</dbReference>
<proteinExistence type="predicted"/>
<dbReference type="SUPFAM" id="SSF55874">
    <property type="entry name" value="ATPase domain of HSP90 chaperone/DNA topoisomerase II/histidine kinase"/>
    <property type="match status" value="1"/>
</dbReference>
<reference evidence="17 18" key="1">
    <citation type="submission" date="2016-02" db="EMBL/GenBank/DDBJ databases">
        <authorList>
            <person name="Wen L."/>
            <person name="He K."/>
            <person name="Yang H."/>
        </authorList>
    </citation>
    <scope>NUCLEOTIDE SEQUENCE [LARGE SCALE GENOMIC DNA]</scope>
    <source>
        <strain evidence="17 18">TSA40</strain>
    </source>
</reference>
<dbReference type="InterPro" id="IPR005467">
    <property type="entry name" value="His_kinase_dom"/>
</dbReference>
<dbReference type="CDD" id="cd00082">
    <property type="entry name" value="HisKA"/>
    <property type="match status" value="1"/>
</dbReference>
<dbReference type="SUPFAM" id="SSF52172">
    <property type="entry name" value="CheY-like"/>
    <property type="match status" value="1"/>
</dbReference>
<dbReference type="EC" id="2.7.13.3" evidence="3"/>
<dbReference type="PANTHER" id="PTHR45339">
    <property type="entry name" value="HYBRID SIGNAL TRANSDUCTION HISTIDINE KINASE J"/>
    <property type="match status" value="1"/>
</dbReference>
<dbReference type="OrthoDB" id="9179585at2"/>
<evidence type="ECO:0000256" key="1">
    <source>
        <dbReference type="ARBA" id="ARBA00000085"/>
    </source>
</evidence>
<dbReference type="GO" id="GO:0005886">
    <property type="term" value="C:plasma membrane"/>
    <property type="evidence" value="ECO:0007669"/>
    <property type="project" value="UniProtKB-SubCell"/>
</dbReference>
<gene>
    <name evidence="17" type="ORF">AYR66_24150</name>
</gene>
<evidence type="ECO:0000259" key="16">
    <source>
        <dbReference type="PROSITE" id="PS50894"/>
    </source>
</evidence>
<dbReference type="CDD" id="cd17546">
    <property type="entry name" value="REC_hyHK_CKI1_RcsC-like"/>
    <property type="match status" value="1"/>
</dbReference>
<evidence type="ECO:0000256" key="12">
    <source>
        <dbReference type="PROSITE-ProRule" id="PRU00110"/>
    </source>
</evidence>
<evidence type="ECO:0000256" key="5">
    <source>
        <dbReference type="ARBA" id="ARBA00022553"/>
    </source>
</evidence>
<evidence type="ECO:0000256" key="9">
    <source>
        <dbReference type="ARBA" id="ARBA00022989"/>
    </source>
</evidence>
<dbReference type="InterPro" id="IPR036097">
    <property type="entry name" value="HisK_dim/P_sf"/>
</dbReference>
<dbReference type="EMBL" id="LSTO01000001">
    <property type="protein sequence ID" value="OWW22126.1"/>
    <property type="molecule type" value="Genomic_DNA"/>
</dbReference>
<dbReference type="SMART" id="SM00388">
    <property type="entry name" value="HisKA"/>
    <property type="match status" value="1"/>
</dbReference>
<keyword evidence="4" id="KW-1003">Cell membrane</keyword>
<dbReference type="Pfam" id="PF01627">
    <property type="entry name" value="Hpt"/>
    <property type="match status" value="1"/>
</dbReference>
<dbReference type="InterPro" id="IPR001789">
    <property type="entry name" value="Sig_transdc_resp-reg_receiver"/>
</dbReference>
<keyword evidence="10" id="KW-0902">Two-component regulatory system</keyword>
<dbReference type="InterPro" id="IPR036890">
    <property type="entry name" value="HATPase_C_sf"/>
</dbReference>
<evidence type="ECO:0000256" key="13">
    <source>
        <dbReference type="PROSITE-ProRule" id="PRU00169"/>
    </source>
</evidence>
<dbReference type="SMART" id="SM00448">
    <property type="entry name" value="REC"/>
    <property type="match status" value="1"/>
</dbReference>
<dbReference type="Proteomes" id="UP000197535">
    <property type="component" value="Unassembled WGS sequence"/>
</dbReference>
<feature type="domain" description="Response regulatory" evidence="15">
    <location>
        <begin position="273"/>
        <end position="390"/>
    </location>
</feature>
<dbReference type="PANTHER" id="PTHR45339:SF1">
    <property type="entry name" value="HYBRID SIGNAL TRANSDUCTION HISTIDINE KINASE J"/>
    <property type="match status" value="1"/>
</dbReference>
<dbReference type="Pfam" id="PF00072">
    <property type="entry name" value="Response_reg"/>
    <property type="match status" value="1"/>
</dbReference>
<protein>
    <recommendedName>
        <fullName evidence="3">histidine kinase</fullName>
        <ecNumber evidence="3">2.7.13.3</ecNumber>
    </recommendedName>
</protein>
<dbReference type="Pfam" id="PF00512">
    <property type="entry name" value="HisKA"/>
    <property type="match status" value="1"/>
</dbReference>
<evidence type="ECO:0000256" key="8">
    <source>
        <dbReference type="ARBA" id="ARBA00022840"/>
    </source>
</evidence>
<dbReference type="Gene3D" id="1.20.120.160">
    <property type="entry name" value="HPT domain"/>
    <property type="match status" value="1"/>
</dbReference>
<evidence type="ECO:0000256" key="3">
    <source>
        <dbReference type="ARBA" id="ARBA00012438"/>
    </source>
</evidence>
<evidence type="ECO:0000256" key="4">
    <source>
        <dbReference type="ARBA" id="ARBA00022475"/>
    </source>
</evidence>
<keyword evidence="7" id="KW-0547">Nucleotide-binding</keyword>
<evidence type="ECO:0000256" key="2">
    <source>
        <dbReference type="ARBA" id="ARBA00004651"/>
    </source>
</evidence>
<dbReference type="GO" id="GO:0005524">
    <property type="term" value="F:ATP binding"/>
    <property type="evidence" value="ECO:0007669"/>
    <property type="project" value="UniProtKB-KW"/>
</dbReference>
<feature type="domain" description="HPt" evidence="16">
    <location>
        <begin position="412"/>
        <end position="508"/>
    </location>
</feature>
<dbReference type="GO" id="GO:0000155">
    <property type="term" value="F:phosphorelay sensor kinase activity"/>
    <property type="evidence" value="ECO:0007669"/>
    <property type="project" value="InterPro"/>
</dbReference>
<keyword evidence="11" id="KW-0472">Membrane</keyword>
<dbReference type="InterPro" id="IPR011006">
    <property type="entry name" value="CheY-like_superfamily"/>
</dbReference>
<comment type="caution">
    <text evidence="17">The sequence shown here is derived from an EMBL/GenBank/DDBJ whole genome shotgun (WGS) entry which is preliminary data.</text>
</comment>
<name>A0A254THK7_9BURK</name>
<keyword evidence="18" id="KW-1185">Reference proteome</keyword>
<evidence type="ECO:0000256" key="6">
    <source>
        <dbReference type="ARBA" id="ARBA00022692"/>
    </source>
</evidence>
<sequence length="508" mass="54139">MHTYDKYAAGQDKTGVMAMGALLADMNHDIRTSMNGVRGMLDLLLDTGLTPSQQEYARTAQHSVDNLLESLERIVDMSLIESNSFRFNQAPFDLLQEVRAALAAKPAGAHSKGIALSVVYPPSVRLLGDAARLREVFSALADVALQYASGETMSLAVNAIRLPGEMCRVVLEANVPQSSEDSGSLASMLGGGNTGNEVHSRDMLGMAVCTQLVHRMKGSIEIDRSRPPATLVRVTVDLPLAMHDASGPRAAVDSAAPRDAHGAAHLPAPADCTVLVADDNPVNQQVAARMLEKLGYKAEVASDGMQAVEMHNWKRFDLILMDCEMPVLDGLEATQRIRAAEGSSRRTPIVALTASTGQGEQERCLAAGMDDFLAKPIRPQLLGDLLARWLQRPAAQEDPACTDELEKVKDMFGADFAELAALYQQDGAPRLAAMREAAAAGDRTRLAKVSHALGGSCASIGATGLSALCKALELSVKAGSVADVDAKMDAIEAEYRRVCGKLQSLLEP</sequence>
<dbReference type="Gene3D" id="3.40.50.2300">
    <property type="match status" value="1"/>
</dbReference>
<dbReference type="AlphaFoldDB" id="A0A254THK7"/>
<evidence type="ECO:0000313" key="17">
    <source>
        <dbReference type="EMBL" id="OWW22126.1"/>
    </source>
</evidence>
<dbReference type="Gene3D" id="3.30.565.10">
    <property type="entry name" value="Histidine kinase-like ATPase, C-terminal domain"/>
    <property type="match status" value="1"/>
</dbReference>
<dbReference type="SUPFAM" id="SSF47226">
    <property type="entry name" value="Histidine-containing phosphotransfer domain, HPT domain"/>
    <property type="match status" value="1"/>
</dbReference>
<organism evidence="17 18">
    <name type="scientific">Noviherbaspirillum denitrificans</name>
    <dbReference type="NCBI Taxonomy" id="1968433"/>
    <lineage>
        <taxon>Bacteria</taxon>
        <taxon>Pseudomonadati</taxon>
        <taxon>Pseudomonadota</taxon>
        <taxon>Betaproteobacteria</taxon>
        <taxon>Burkholderiales</taxon>
        <taxon>Oxalobacteraceae</taxon>
        <taxon>Noviherbaspirillum</taxon>
    </lineage>
</organism>
<keyword evidence="5 13" id="KW-0597">Phosphoprotein</keyword>
<dbReference type="PROSITE" id="PS50110">
    <property type="entry name" value="RESPONSE_REGULATORY"/>
    <property type="match status" value="1"/>
</dbReference>
<evidence type="ECO:0000313" key="18">
    <source>
        <dbReference type="Proteomes" id="UP000197535"/>
    </source>
</evidence>
<feature type="modified residue" description="4-aspartylphosphate" evidence="13">
    <location>
        <position position="322"/>
    </location>
</feature>
<comment type="catalytic activity">
    <reaction evidence="1">
        <text>ATP + protein L-histidine = ADP + protein N-phospho-L-histidine.</text>
        <dbReference type="EC" id="2.7.13.3"/>
    </reaction>
</comment>
<dbReference type="PROSITE" id="PS50109">
    <property type="entry name" value="HIS_KIN"/>
    <property type="match status" value="1"/>
</dbReference>
<dbReference type="RefSeq" id="WP_088708950.1">
    <property type="nucleotide sequence ID" value="NZ_LSTO01000001.1"/>
</dbReference>
<keyword evidence="8" id="KW-0067">ATP-binding</keyword>
<keyword evidence="9" id="KW-1133">Transmembrane helix</keyword>
<feature type="modified residue" description="Phosphohistidine" evidence="12">
    <location>
        <position position="451"/>
    </location>
</feature>
<dbReference type="SUPFAM" id="SSF47384">
    <property type="entry name" value="Homodimeric domain of signal transducing histidine kinase"/>
    <property type="match status" value="1"/>
</dbReference>
<dbReference type="InterPro" id="IPR036641">
    <property type="entry name" value="HPT_dom_sf"/>
</dbReference>
<keyword evidence="6" id="KW-0812">Transmembrane</keyword>
<evidence type="ECO:0000256" key="10">
    <source>
        <dbReference type="ARBA" id="ARBA00023012"/>
    </source>
</evidence>
<dbReference type="InterPro" id="IPR003661">
    <property type="entry name" value="HisK_dim/P_dom"/>
</dbReference>
<evidence type="ECO:0000259" key="14">
    <source>
        <dbReference type="PROSITE" id="PS50109"/>
    </source>
</evidence>
<accession>A0A254THK7</accession>
<feature type="domain" description="Histidine kinase" evidence="14">
    <location>
        <begin position="25"/>
        <end position="242"/>
    </location>
</feature>
<evidence type="ECO:0000259" key="15">
    <source>
        <dbReference type="PROSITE" id="PS50110"/>
    </source>
</evidence>